<keyword evidence="2" id="KW-0805">Transcription regulation</keyword>
<dbReference type="Proteomes" id="UP000006052">
    <property type="component" value="Chromosome"/>
</dbReference>
<dbReference type="InterPro" id="IPR013325">
    <property type="entry name" value="RNA_pol_sigma_r2"/>
</dbReference>
<dbReference type="STRING" id="679935.Alfi_2127"/>
<dbReference type="SUPFAM" id="SSF88946">
    <property type="entry name" value="Sigma2 domain of RNA polymerase sigma factors"/>
    <property type="match status" value="1"/>
</dbReference>
<dbReference type="PANTHER" id="PTHR43133:SF46">
    <property type="entry name" value="RNA POLYMERASE SIGMA-70 FACTOR ECF SUBFAMILY"/>
    <property type="match status" value="1"/>
</dbReference>
<dbReference type="eggNOG" id="COG1595">
    <property type="taxonomic scope" value="Bacteria"/>
</dbReference>
<dbReference type="Pfam" id="PF04542">
    <property type="entry name" value="Sigma70_r2"/>
    <property type="match status" value="1"/>
</dbReference>
<protein>
    <submittedName>
        <fullName evidence="7">RNA polymerase sigma-70 factor, Bacteroides expansion family 1</fullName>
    </submittedName>
</protein>
<dbReference type="InterPro" id="IPR013249">
    <property type="entry name" value="RNA_pol_sigma70_r4_t2"/>
</dbReference>
<dbReference type="InterPro" id="IPR039425">
    <property type="entry name" value="RNA_pol_sigma-70-like"/>
</dbReference>
<dbReference type="PANTHER" id="PTHR43133">
    <property type="entry name" value="RNA POLYMERASE ECF-TYPE SIGMA FACTO"/>
    <property type="match status" value="1"/>
</dbReference>
<dbReference type="HOGENOM" id="CLU_047691_4_1_10"/>
<dbReference type="NCBIfam" id="TIGR02937">
    <property type="entry name" value="sigma70-ECF"/>
    <property type="match status" value="1"/>
</dbReference>
<dbReference type="NCBIfam" id="TIGR02985">
    <property type="entry name" value="Sig70_bacteroi1"/>
    <property type="match status" value="1"/>
</dbReference>
<dbReference type="GO" id="GO:0016987">
    <property type="term" value="F:sigma factor activity"/>
    <property type="evidence" value="ECO:0007669"/>
    <property type="project" value="UniProtKB-KW"/>
</dbReference>
<organism evidence="7 8">
    <name type="scientific">Alistipes finegoldii (strain DSM 17242 / JCM 16770 / CCUG 46020 / CIP 107999 / KCTC 15236 / AHN 2437)</name>
    <dbReference type="NCBI Taxonomy" id="679935"/>
    <lineage>
        <taxon>Bacteria</taxon>
        <taxon>Pseudomonadati</taxon>
        <taxon>Bacteroidota</taxon>
        <taxon>Bacteroidia</taxon>
        <taxon>Bacteroidales</taxon>
        <taxon>Rikenellaceae</taxon>
        <taxon>Alistipes</taxon>
    </lineage>
</organism>
<evidence type="ECO:0000313" key="7">
    <source>
        <dbReference type="EMBL" id="AFL78419.1"/>
    </source>
</evidence>
<dbReference type="Gene3D" id="1.10.1740.10">
    <property type="match status" value="1"/>
</dbReference>
<dbReference type="InterPro" id="IPR014327">
    <property type="entry name" value="RNA_pol_sigma70_bacteroid"/>
</dbReference>
<evidence type="ECO:0000256" key="3">
    <source>
        <dbReference type="ARBA" id="ARBA00023082"/>
    </source>
</evidence>
<dbReference type="EMBL" id="CP003274">
    <property type="protein sequence ID" value="AFL78419.1"/>
    <property type="molecule type" value="Genomic_DNA"/>
</dbReference>
<proteinExistence type="inferred from homology"/>
<evidence type="ECO:0000256" key="2">
    <source>
        <dbReference type="ARBA" id="ARBA00023015"/>
    </source>
</evidence>
<feature type="domain" description="RNA polymerase sigma-70 region 2" evidence="5">
    <location>
        <begin position="44"/>
        <end position="108"/>
    </location>
</feature>
<dbReference type="SUPFAM" id="SSF88659">
    <property type="entry name" value="Sigma3 and sigma4 domains of RNA polymerase sigma factors"/>
    <property type="match status" value="1"/>
</dbReference>
<dbReference type="GO" id="GO:0006352">
    <property type="term" value="P:DNA-templated transcription initiation"/>
    <property type="evidence" value="ECO:0007669"/>
    <property type="project" value="InterPro"/>
</dbReference>
<keyword evidence="4" id="KW-0804">Transcription</keyword>
<keyword evidence="3" id="KW-0731">Sigma factor</keyword>
<accession>I3YN51</accession>
<dbReference type="KEGG" id="afd:Alfi_2127"/>
<dbReference type="InterPro" id="IPR014284">
    <property type="entry name" value="RNA_pol_sigma-70_dom"/>
</dbReference>
<dbReference type="PROSITE" id="PS51257">
    <property type="entry name" value="PROKAR_LIPOPROTEIN"/>
    <property type="match status" value="1"/>
</dbReference>
<feature type="domain" description="RNA polymerase sigma factor 70 region 4 type 2" evidence="6">
    <location>
        <begin position="142"/>
        <end position="188"/>
    </location>
</feature>
<dbReference type="InterPro" id="IPR007627">
    <property type="entry name" value="RNA_pol_sigma70_r2"/>
</dbReference>
<dbReference type="InterPro" id="IPR013324">
    <property type="entry name" value="RNA_pol_sigma_r3/r4-like"/>
</dbReference>
<evidence type="ECO:0000256" key="1">
    <source>
        <dbReference type="ARBA" id="ARBA00010641"/>
    </source>
</evidence>
<gene>
    <name evidence="7" type="ordered locus">Alfi_2127</name>
</gene>
<dbReference type="InterPro" id="IPR036388">
    <property type="entry name" value="WH-like_DNA-bd_sf"/>
</dbReference>
<sequence length="200" mass="24023">MYIREWKPFCLIILLICGCYMEYDDDKERLIRLSSGDHEAFRILFTRYQPGLKKYIAFIIKSDVAAEDIVQDIFIKIWILRKQMKAINSFRAYIYHIGKNAAFDYLRGYAVERNYRSHLKPEPRISQIEAYYFASEIESHVRMLVRKMPRQRYNVFLMSRRDGLNYHEIAHRLNISHKTVANHLHLALCEIKHELDEIYA</sequence>
<name>I3YN51_ALIFI</name>
<dbReference type="GO" id="GO:0003677">
    <property type="term" value="F:DNA binding"/>
    <property type="evidence" value="ECO:0007669"/>
    <property type="project" value="InterPro"/>
</dbReference>
<evidence type="ECO:0000256" key="4">
    <source>
        <dbReference type="ARBA" id="ARBA00023163"/>
    </source>
</evidence>
<evidence type="ECO:0000259" key="6">
    <source>
        <dbReference type="Pfam" id="PF08281"/>
    </source>
</evidence>
<reference evidence="8" key="1">
    <citation type="journal article" date="2013" name="Stand. Genomic Sci.">
        <title>Complete genome sequence of the bile-resistant pigment-producing anaerobe Alistipes finegoldii type strain (AHN2437(T)).</title>
        <authorList>
            <person name="Mavromatis K."/>
            <person name="Stackebrandt E."/>
            <person name="Munk C."/>
            <person name="Lapidus A."/>
            <person name="Nolan M."/>
            <person name="Lucas S."/>
            <person name="Hammon N."/>
            <person name="Deshpande S."/>
            <person name="Cheng J.F."/>
            <person name="Tapia R."/>
            <person name="Goodwin L.A."/>
            <person name="Pitluck S."/>
            <person name="Liolios K."/>
            <person name="Pagani I."/>
            <person name="Ivanova N."/>
            <person name="Mikhailova N."/>
            <person name="Huntemann M."/>
            <person name="Pati A."/>
            <person name="Chen A."/>
            <person name="Palaniappan K."/>
            <person name="Land M."/>
            <person name="Hauser L."/>
            <person name="Rohde M."/>
            <person name="Gronow S."/>
            <person name="Goker M."/>
            <person name="Detter J.C."/>
            <person name="Bristow J."/>
            <person name="Eisen J.A."/>
            <person name="Markowitz V."/>
            <person name="Hugenholtz P."/>
            <person name="Kyrpides N.C."/>
            <person name="Klenk H.P."/>
            <person name="Woyke T."/>
        </authorList>
    </citation>
    <scope>NUCLEOTIDE SEQUENCE</scope>
    <source>
        <strain evidence="8">DSM 17242 / JCM 16770 / AHN 2437 / CCUG 46020 / CIP 107999</strain>
    </source>
</reference>
<evidence type="ECO:0000313" key="8">
    <source>
        <dbReference type="Proteomes" id="UP000006052"/>
    </source>
</evidence>
<dbReference type="Gene3D" id="1.10.10.10">
    <property type="entry name" value="Winged helix-like DNA-binding domain superfamily/Winged helix DNA-binding domain"/>
    <property type="match status" value="1"/>
</dbReference>
<dbReference type="AlphaFoldDB" id="I3YN51"/>
<dbReference type="Pfam" id="PF08281">
    <property type="entry name" value="Sigma70_r4_2"/>
    <property type="match status" value="1"/>
</dbReference>
<comment type="similarity">
    <text evidence="1">Belongs to the sigma-70 factor family. ECF subfamily.</text>
</comment>
<evidence type="ECO:0000259" key="5">
    <source>
        <dbReference type="Pfam" id="PF04542"/>
    </source>
</evidence>